<evidence type="ECO:0000256" key="2">
    <source>
        <dbReference type="ARBA" id="ARBA00023169"/>
    </source>
</evidence>
<dbReference type="Proteomes" id="UP000193224">
    <property type="component" value="Unassembled WGS sequence"/>
</dbReference>
<accession>A0A1X7BSA4</accession>
<proteinExistence type="inferred from homology"/>
<dbReference type="EMBL" id="FWXB01000005">
    <property type="protein sequence ID" value="SMC12089.1"/>
    <property type="molecule type" value="Genomic_DNA"/>
</dbReference>
<reference evidence="5 6" key="1">
    <citation type="submission" date="2017-03" db="EMBL/GenBank/DDBJ databases">
        <authorList>
            <person name="Afonso C.L."/>
            <person name="Miller P.J."/>
            <person name="Scott M.A."/>
            <person name="Spackman E."/>
            <person name="Goraichik I."/>
            <person name="Dimitrov K.M."/>
            <person name="Suarez D.L."/>
            <person name="Swayne D.E."/>
        </authorList>
    </citation>
    <scope>NUCLEOTIDE SEQUENCE [LARGE SCALE GENOMIC DNA]</scope>
    <source>
        <strain evidence="5 6">CECT 7745</strain>
    </source>
</reference>
<organism evidence="5 6">
    <name type="scientific">Roseovarius aestuarii</name>
    <dbReference type="NCBI Taxonomy" id="475083"/>
    <lineage>
        <taxon>Bacteria</taxon>
        <taxon>Pseudomonadati</taxon>
        <taxon>Pseudomonadota</taxon>
        <taxon>Alphaproteobacteria</taxon>
        <taxon>Rhodobacterales</taxon>
        <taxon>Roseobacteraceae</taxon>
        <taxon>Roseovarius</taxon>
    </lineage>
</organism>
<feature type="transmembrane region" description="Helical" evidence="3">
    <location>
        <begin position="42"/>
        <end position="64"/>
    </location>
</feature>
<protein>
    <submittedName>
        <fullName evidence="5">Undecaprenyl phosphate N,N'-diacetylbacillosamine 1-phosphate transferase</fullName>
        <ecNumber evidence="5">2.7.8.36</ecNumber>
    </submittedName>
</protein>
<sequence>MSIQDNEFENRFAFANKVTPLPDFGIMQEGYYGRVFKRVFDLFLVLISAPIVMTVVAVLSLIIARDGHSPFYRQARIGKNGRIFTMWKLRTMIHDAEARLENHLETDEGAREEWHKKQKLAKDPRITSFGQFLRKSSLDELPQLLNVLVGDMSIVGPRPMLPKQRDLYPGKAYYSLRPGVTGYWQITDRNNSTFAERAKFDNRYCEDLSFSTDVSIMWSTVGVIFRGTGC</sequence>
<dbReference type="InterPro" id="IPR003362">
    <property type="entry name" value="Bact_transf"/>
</dbReference>
<keyword evidence="3" id="KW-0812">Transmembrane</keyword>
<keyword evidence="5" id="KW-0808">Transferase</keyword>
<comment type="similarity">
    <text evidence="1">Belongs to the bacterial sugar transferase family.</text>
</comment>
<keyword evidence="2" id="KW-0270">Exopolysaccharide synthesis</keyword>
<dbReference type="AlphaFoldDB" id="A0A1X7BSA4"/>
<evidence type="ECO:0000256" key="1">
    <source>
        <dbReference type="ARBA" id="ARBA00006464"/>
    </source>
</evidence>
<keyword evidence="3" id="KW-1133">Transmembrane helix</keyword>
<evidence type="ECO:0000259" key="4">
    <source>
        <dbReference type="Pfam" id="PF02397"/>
    </source>
</evidence>
<dbReference type="Pfam" id="PF02397">
    <property type="entry name" value="Bac_transf"/>
    <property type="match status" value="1"/>
</dbReference>
<name>A0A1X7BSA4_9RHOB</name>
<dbReference type="PANTHER" id="PTHR30576">
    <property type="entry name" value="COLANIC BIOSYNTHESIS UDP-GLUCOSE LIPID CARRIER TRANSFERASE"/>
    <property type="match status" value="1"/>
</dbReference>
<dbReference type="EC" id="2.7.8.36" evidence="5"/>
<keyword evidence="6" id="KW-1185">Reference proteome</keyword>
<dbReference type="GO" id="GO:0102334">
    <property type="term" value="F:N,N'-diacetylbacilliosaminyl-1-phosphate transferase activity"/>
    <property type="evidence" value="ECO:0007669"/>
    <property type="project" value="UniProtKB-EC"/>
</dbReference>
<keyword evidence="3" id="KW-0472">Membrane</keyword>
<dbReference type="PANTHER" id="PTHR30576:SF0">
    <property type="entry name" value="UNDECAPRENYL-PHOSPHATE N-ACETYLGALACTOSAMINYL 1-PHOSPHATE TRANSFERASE-RELATED"/>
    <property type="match status" value="1"/>
</dbReference>
<evidence type="ECO:0000256" key="3">
    <source>
        <dbReference type="SAM" id="Phobius"/>
    </source>
</evidence>
<dbReference type="GO" id="GO:0000271">
    <property type="term" value="P:polysaccharide biosynthetic process"/>
    <property type="evidence" value="ECO:0007669"/>
    <property type="project" value="UniProtKB-KW"/>
</dbReference>
<dbReference type="RefSeq" id="WP_085800035.1">
    <property type="nucleotide sequence ID" value="NZ_FWXB01000005.1"/>
</dbReference>
<evidence type="ECO:0000313" key="5">
    <source>
        <dbReference type="EMBL" id="SMC12089.1"/>
    </source>
</evidence>
<evidence type="ECO:0000313" key="6">
    <source>
        <dbReference type="Proteomes" id="UP000193224"/>
    </source>
</evidence>
<feature type="domain" description="Bacterial sugar transferase" evidence="4">
    <location>
        <begin position="37"/>
        <end position="225"/>
    </location>
</feature>
<gene>
    <name evidence="5" type="primary">pglC</name>
    <name evidence="5" type="ORF">ROA7745_01912</name>
</gene>